<accession>A0A8H7J5M8</accession>
<dbReference type="OrthoDB" id="3800779at2759"/>
<feature type="compositionally biased region" description="Low complexity" evidence="1">
    <location>
        <begin position="38"/>
        <end position="51"/>
    </location>
</feature>
<feature type="region of interest" description="Disordered" evidence="1">
    <location>
        <begin position="1"/>
        <end position="129"/>
    </location>
</feature>
<feature type="compositionally biased region" description="Basic and acidic residues" evidence="1">
    <location>
        <begin position="98"/>
        <end position="107"/>
    </location>
</feature>
<dbReference type="Proteomes" id="UP000651452">
    <property type="component" value="Unassembled WGS sequence"/>
</dbReference>
<reference evidence="2" key="2">
    <citation type="submission" date="2020-09" db="EMBL/GenBank/DDBJ databases">
        <title>Reference genome assembly for Australian Ascochyta lentis isolate Al4.</title>
        <authorList>
            <person name="Lee R.C."/>
            <person name="Farfan-Caceres L.M."/>
            <person name="Debler J.W."/>
            <person name="Williams A.H."/>
            <person name="Henares B.M."/>
        </authorList>
    </citation>
    <scope>NUCLEOTIDE SEQUENCE</scope>
    <source>
        <strain evidence="2">Al4</strain>
    </source>
</reference>
<proteinExistence type="predicted"/>
<evidence type="ECO:0000313" key="2">
    <source>
        <dbReference type="EMBL" id="KAF9697334.1"/>
    </source>
</evidence>
<protein>
    <submittedName>
        <fullName evidence="2">Uncharacterized protein</fullName>
    </submittedName>
</protein>
<name>A0A8H7J5M8_9PLEO</name>
<organism evidence="2 3">
    <name type="scientific">Ascochyta lentis</name>
    <dbReference type="NCBI Taxonomy" id="205686"/>
    <lineage>
        <taxon>Eukaryota</taxon>
        <taxon>Fungi</taxon>
        <taxon>Dikarya</taxon>
        <taxon>Ascomycota</taxon>
        <taxon>Pezizomycotina</taxon>
        <taxon>Dothideomycetes</taxon>
        <taxon>Pleosporomycetidae</taxon>
        <taxon>Pleosporales</taxon>
        <taxon>Pleosporineae</taxon>
        <taxon>Didymellaceae</taxon>
        <taxon>Ascochyta</taxon>
    </lineage>
</organism>
<keyword evidence="3" id="KW-1185">Reference proteome</keyword>
<dbReference type="AlphaFoldDB" id="A0A8H7J5M8"/>
<feature type="compositionally biased region" description="Polar residues" evidence="1">
    <location>
        <begin position="1"/>
        <end position="13"/>
    </location>
</feature>
<feature type="compositionally biased region" description="Low complexity" evidence="1">
    <location>
        <begin position="59"/>
        <end position="75"/>
    </location>
</feature>
<dbReference type="EMBL" id="RZGK01000008">
    <property type="protein sequence ID" value="KAF9697334.1"/>
    <property type="molecule type" value="Genomic_DNA"/>
</dbReference>
<comment type="caution">
    <text evidence="2">The sequence shown here is derived from an EMBL/GenBank/DDBJ whole genome shotgun (WGS) entry which is preliminary data.</text>
</comment>
<evidence type="ECO:0000313" key="3">
    <source>
        <dbReference type="Proteomes" id="UP000651452"/>
    </source>
</evidence>
<reference evidence="2" key="1">
    <citation type="submission" date="2018-12" db="EMBL/GenBank/DDBJ databases">
        <authorList>
            <person name="Syme R.A."/>
            <person name="Farfan-Caceres L."/>
            <person name="Lichtenzveig J."/>
        </authorList>
    </citation>
    <scope>NUCLEOTIDE SEQUENCE</scope>
    <source>
        <strain evidence="2">Al4</strain>
    </source>
</reference>
<sequence>MNVGAPNSVSSYRKMTLEEYQKRSFVPTKANLEERQSGQDQAALQNQQQGQRKSMSDISNDPLSTTTPTSPRASPHYSNSRPEVRRLSGNFNAPTYVEVERHNDTKSRRSSFKGIFKGWVKRSPPPTVA</sequence>
<gene>
    <name evidence="2" type="ORF">EKO04_004843</name>
</gene>
<evidence type="ECO:0000256" key="1">
    <source>
        <dbReference type="SAM" id="MobiDB-lite"/>
    </source>
</evidence>